<keyword evidence="2" id="KW-0229">DNA integration</keyword>
<evidence type="ECO:0000259" key="5">
    <source>
        <dbReference type="PROSITE" id="PS51898"/>
    </source>
</evidence>
<dbReference type="KEGG" id="slu:KE3_2007"/>
<dbReference type="AlphaFoldDB" id="A0AB33AP79"/>
<dbReference type="EMBL" id="CP003025">
    <property type="protein sequence ID" value="AGS06457.1"/>
    <property type="molecule type" value="Genomic_DNA"/>
</dbReference>
<dbReference type="PANTHER" id="PTHR30349:SF64">
    <property type="entry name" value="PROPHAGE INTEGRASE INTD-RELATED"/>
    <property type="match status" value="1"/>
</dbReference>
<keyword evidence="3" id="KW-0238">DNA-binding</keyword>
<dbReference type="SUPFAM" id="SSF56349">
    <property type="entry name" value="DNA breaking-rejoining enzymes"/>
    <property type="match status" value="1"/>
</dbReference>
<protein>
    <submittedName>
        <fullName evidence="6">Integrase</fullName>
    </submittedName>
</protein>
<dbReference type="Gene3D" id="1.10.150.130">
    <property type="match status" value="1"/>
</dbReference>
<evidence type="ECO:0000256" key="4">
    <source>
        <dbReference type="ARBA" id="ARBA00023172"/>
    </source>
</evidence>
<keyword evidence="4" id="KW-0233">DNA recombination</keyword>
<dbReference type="Gene3D" id="1.10.443.10">
    <property type="entry name" value="Intergrase catalytic core"/>
    <property type="match status" value="1"/>
</dbReference>
<comment type="similarity">
    <text evidence="1">Belongs to the 'phage' integrase family.</text>
</comment>
<gene>
    <name evidence="6" type="ORF">KE3_2007</name>
</gene>
<accession>A0AB33AP79</accession>
<dbReference type="Proteomes" id="UP000015268">
    <property type="component" value="Chromosome"/>
</dbReference>
<dbReference type="PANTHER" id="PTHR30349">
    <property type="entry name" value="PHAGE INTEGRASE-RELATED"/>
    <property type="match status" value="1"/>
</dbReference>
<dbReference type="GO" id="GO:0006310">
    <property type="term" value="P:DNA recombination"/>
    <property type="evidence" value="ECO:0007669"/>
    <property type="project" value="UniProtKB-KW"/>
</dbReference>
<evidence type="ECO:0000256" key="3">
    <source>
        <dbReference type="ARBA" id="ARBA00023125"/>
    </source>
</evidence>
<dbReference type="Pfam" id="PF00589">
    <property type="entry name" value="Phage_integrase"/>
    <property type="match status" value="1"/>
</dbReference>
<dbReference type="InterPro" id="IPR002104">
    <property type="entry name" value="Integrase_catalytic"/>
</dbReference>
<dbReference type="InterPro" id="IPR011010">
    <property type="entry name" value="DNA_brk_join_enz"/>
</dbReference>
<evidence type="ECO:0000256" key="1">
    <source>
        <dbReference type="ARBA" id="ARBA00008857"/>
    </source>
</evidence>
<dbReference type="GO" id="GO:0015074">
    <property type="term" value="P:DNA integration"/>
    <property type="evidence" value="ECO:0007669"/>
    <property type="project" value="UniProtKB-KW"/>
</dbReference>
<dbReference type="CDD" id="cd01189">
    <property type="entry name" value="INT_ICEBs1_C_like"/>
    <property type="match status" value="1"/>
</dbReference>
<dbReference type="InterPro" id="IPR004107">
    <property type="entry name" value="Integrase_SAM-like_N"/>
</dbReference>
<reference evidence="6 7" key="1">
    <citation type="journal article" date="2013" name="BMC Microbiol.">
        <title>Dynamics of fecal microbial communities in children with diarrhea of unknown etiology and genomic analysis of associated Streptococcus lutetiensis.</title>
        <authorList>
            <person name="Jin D."/>
            <person name="Chen C."/>
            <person name="Li L."/>
            <person name="Lu S."/>
            <person name="Li Z."/>
            <person name="Zhou Z."/>
            <person name="Jing H."/>
            <person name="Xu Y."/>
            <person name="Du P."/>
            <person name="Wang H."/>
            <person name="Xiong Y."/>
            <person name="Zheng H."/>
            <person name="Bai X."/>
            <person name="Sun H."/>
            <person name="Wang L."/>
            <person name="Ye C."/>
            <person name="Gottschalk M."/>
            <person name="Xu J."/>
        </authorList>
    </citation>
    <scope>NUCLEOTIDE SEQUENCE [LARGE SCALE GENOMIC DNA]</scope>
    <source>
        <strain evidence="6 7">033</strain>
    </source>
</reference>
<evidence type="ECO:0000256" key="2">
    <source>
        <dbReference type="ARBA" id="ARBA00022908"/>
    </source>
</evidence>
<dbReference type="InterPro" id="IPR010998">
    <property type="entry name" value="Integrase_recombinase_N"/>
</dbReference>
<dbReference type="GeneID" id="58529071"/>
<proteinExistence type="inferred from homology"/>
<evidence type="ECO:0000313" key="7">
    <source>
        <dbReference type="Proteomes" id="UP000015268"/>
    </source>
</evidence>
<evidence type="ECO:0000313" key="6">
    <source>
        <dbReference type="EMBL" id="AGS06457.1"/>
    </source>
</evidence>
<feature type="domain" description="Tyr recombinase" evidence="5">
    <location>
        <begin position="178"/>
        <end position="380"/>
    </location>
</feature>
<name>A0AB33AP79_9STRE</name>
<keyword evidence="7" id="KW-1185">Reference proteome</keyword>
<dbReference type="PROSITE" id="PS51898">
    <property type="entry name" value="TYR_RECOMBINASE"/>
    <property type="match status" value="1"/>
</dbReference>
<organism evidence="6 7">
    <name type="scientific">Streptococcus lutetiensis 033</name>
    <dbReference type="NCBI Taxonomy" id="1076934"/>
    <lineage>
        <taxon>Bacteria</taxon>
        <taxon>Bacillati</taxon>
        <taxon>Bacillota</taxon>
        <taxon>Bacilli</taxon>
        <taxon>Lactobacillales</taxon>
        <taxon>Streptococcaceae</taxon>
        <taxon>Streptococcus</taxon>
    </lineage>
</organism>
<sequence length="389" mass="45072">MVNIKKITKKNGITVYREQIYLGIDCMTGKQVYTTISAPTKKELKQKREFKINKFKENGYTRHKSVSVKNYRELSELWLKNHKLEVKPQTYSQTVSELKTYLLPVFGDIRVEKITLPMVQVFVNKIANNPNPGSVSLKIILSINKRILKYAVKLQLITVNPADNIIVPKNKKNISQKKELKYFETNQLKQFKDYLDKLPNTFRNYYHKTLYDTLLATGLRIGEAVALEWFDIDLDNGYIDVNKTIVWSRMETNSPKSMAGYRKIPIDRNTVLMLRLYKARQHQCFIEHGYGGKMAEHVFSNGLHAYPSREGLQKTLTKHLKLAGLPYLTLHAFRHTHASLLLNAGISYKELQQRLGHSTLAMTMDTYSHLFDDTEKEVVNFFEKAMASL</sequence>
<dbReference type="InterPro" id="IPR013762">
    <property type="entry name" value="Integrase-like_cat_sf"/>
</dbReference>
<dbReference type="GO" id="GO:0003677">
    <property type="term" value="F:DNA binding"/>
    <property type="evidence" value="ECO:0007669"/>
    <property type="project" value="UniProtKB-KW"/>
</dbReference>
<dbReference type="RefSeq" id="WP_020917637.1">
    <property type="nucleotide sequence ID" value="NC_021900.1"/>
</dbReference>
<dbReference type="InterPro" id="IPR050090">
    <property type="entry name" value="Tyrosine_recombinase_XerCD"/>
</dbReference>
<dbReference type="Pfam" id="PF14659">
    <property type="entry name" value="Phage_int_SAM_3"/>
    <property type="match status" value="1"/>
</dbReference>